<sequence length="256" mass="28368">MPLNRRILRCTASGLFLLGMITISAAQEGEAASDRIEPASIQALENMGKHLQSLQKFSLNSQTSVDAVLDTDQKLEIGGEVSYEVERPNKLRIDLKTDVVQGEFIYNGTTFTYVSPSNNTYAQAPAPVTIKETLEEAAQKYHLTFPLADLFAWGTPDAPIGEIAEGFHVGNAMVNGRPTDHWAYRTGDQDFEVWIASDGPPLPLKVSLVDRDDQTRPRMTAVLDWNEKPDIQASAFEFTPPADAKKLRFLEEGNQQ</sequence>
<evidence type="ECO:0000256" key="1">
    <source>
        <dbReference type="ARBA" id="ARBA00022729"/>
    </source>
</evidence>
<protein>
    <submittedName>
        <fullName evidence="3">DUF2092 domain-containing protein</fullName>
    </submittedName>
</protein>
<evidence type="ECO:0000313" key="3">
    <source>
        <dbReference type="EMBL" id="MEJ5902201.1"/>
    </source>
</evidence>
<accession>A0ABD5K2N3</accession>
<comment type="caution">
    <text evidence="3">The sequence shown here is derived from an EMBL/GenBank/DDBJ whole genome shotgun (WGS) entry which is preliminary data.</text>
</comment>
<name>A0ABD5K2N3_9HYPH</name>
<dbReference type="InterPro" id="IPR019207">
    <property type="entry name" value="DUF2092"/>
</dbReference>
<organism evidence="3 4">
    <name type="scientific">Ochrobactrum teleogrylli</name>
    <dbReference type="NCBI Taxonomy" id="2479765"/>
    <lineage>
        <taxon>Bacteria</taxon>
        <taxon>Pseudomonadati</taxon>
        <taxon>Pseudomonadota</taxon>
        <taxon>Alphaproteobacteria</taxon>
        <taxon>Hyphomicrobiales</taxon>
        <taxon>Brucellaceae</taxon>
        <taxon>Brucella/Ochrobactrum group</taxon>
        <taxon>Ochrobactrum</taxon>
    </lineage>
</organism>
<dbReference type="InterPro" id="IPR029046">
    <property type="entry name" value="LolA/LolB/LppX"/>
</dbReference>
<feature type="chain" id="PRO_5044824643" evidence="2">
    <location>
        <begin position="26"/>
        <end position="256"/>
    </location>
</feature>
<gene>
    <name evidence="3" type="ORF">WIX40_19050</name>
</gene>
<dbReference type="EMBL" id="JBBHKQ010000002">
    <property type="protein sequence ID" value="MEJ5902201.1"/>
    <property type="molecule type" value="Genomic_DNA"/>
</dbReference>
<dbReference type="AlphaFoldDB" id="A0ABD5K2N3"/>
<keyword evidence="1 2" id="KW-0732">Signal</keyword>
<evidence type="ECO:0000313" key="4">
    <source>
        <dbReference type="Proteomes" id="UP001362311"/>
    </source>
</evidence>
<dbReference type="Pfam" id="PF09865">
    <property type="entry name" value="DUF2092"/>
    <property type="match status" value="1"/>
</dbReference>
<evidence type="ECO:0000256" key="2">
    <source>
        <dbReference type="SAM" id="SignalP"/>
    </source>
</evidence>
<feature type="signal peptide" evidence="2">
    <location>
        <begin position="1"/>
        <end position="25"/>
    </location>
</feature>
<dbReference type="RefSeq" id="WP_339441466.1">
    <property type="nucleotide sequence ID" value="NZ_JBBHKQ010000002.1"/>
</dbReference>
<dbReference type="Gene3D" id="2.50.20.10">
    <property type="entry name" value="Lipoprotein localisation LolA/LolB/LppX"/>
    <property type="match status" value="1"/>
</dbReference>
<dbReference type="SUPFAM" id="SSF89392">
    <property type="entry name" value="Prokaryotic lipoproteins and lipoprotein localization factors"/>
    <property type="match status" value="1"/>
</dbReference>
<reference evidence="3 4" key="1">
    <citation type="submission" date="2024-03" db="EMBL/GenBank/DDBJ databases">
        <title>Reference genomes for the five species model microbial community.</title>
        <authorList>
            <person name="Padfield D."/>
        </authorList>
    </citation>
    <scope>NUCLEOTIDE SEQUENCE [LARGE SCALE GENOMIC DNA]</scope>
    <source>
        <strain evidence="3 4">AB1</strain>
    </source>
</reference>
<dbReference type="Proteomes" id="UP001362311">
    <property type="component" value="Unassembled WGS sequence"/>
</dbReference>
<proteinExistence type="predicted"/>